<sequence>MQVLLRVTYRQYCCIKTKPNKRFSRYVDL</sequence>
<comment type="caution">
    <text evidence="1">The sequence shown here is derived from an EMBL/GenBank/DDBJ whole genome shotgun (WGS) entry which is preliminary data.</text>
</comment>
<organism evidence="1 2">
    <name type="scientific">Zea mays</name>
    <name type="common">Maize</name>
    <dbReference type="NCBI Taxonomy" id="4577"/>
    <lineage>
        <taxon>Eukaryota</taxon>
        <taxon>Viridiplantae</taxon>
        <taxon>Streptophyta</taxon>
        <taxon>Embryophyta</taxon>
        <taxon>Tracheophyta</taxon>
        <taxon>Spermatophyta</taxon>
        <taxon>Magnoliopsida</taxon>
        <taxon>Liliopsida</taxon>
        <taxon>Poales</taxon>
        <taxon>Poaceae</taxon>
        <taxon>PACMAD clade</taxon>
        <taxon>Panicoideae</taxon>
        <taxon>Andropogonodae</taxon>
        <taxon>Andropogoneae</taxon>
        <taxon>Tripsacinae</taxon>
        <taxon>Zea</taxon>
    </lineage>
</organism>
<name>A0A3L6EL51_MAIZE</name>
<evidence type="ECO:0000313" key="2">
    <source>
        <dbReference type="Proteomes" id="UP000251960"/>
    </source>
</evidence>
<proteinExistence type="predicted"/>
<evidence type="ECO:0000313" key="1">
    <source>
        <dbReference type="EMBL" id="PWZ21283.1"/>
    </source>
</evidence>
<gene>
    <name evidence="1" type="ORF">Zm00014a_019607</name>
</gene>
<accession>A0A3L6EL51</accession>
<reference evidence="1 2" key="1">
    <citation type="journal article" date="2018" name="Nat. Genet.">
        <title>Extensive intraspecific gene order and gene structural variations between Mo17 and other maize genomes.</title>
        <authorList>
            <person name="Sun S."/>
            <person name="Zhou Y."/>
            <person name="Chen J."/>
            <person name="Shi J."/>
            <person name="Zhao H."/>
            <person name="Zhao H."/>
            <person name="Song W."/>
            <person name="Zhang M."/>
            <person name="Cui Y."/>
            <person name="Dong X."/>
            <person name="Liu H."/>
            <person name="Ma X."/>
            <person name="Jiao Y."/>
            <person name="Wang B."/>
            <person name="Wei X."/>
            <person name="Stein J.C."/>
            <person name="Glaubitz J.C."/>
            <person name="Lu F."/>
            <person name="Yu G."/>
            <person name="Liang C."/>
            <person name="Fengler K."/>
            <person name="Li B."/>
            <person name="Rafalski A."/>
            <person name="Schnable P.S."/>
            <person name="Ware D.H."/>
            <person name="Buckler E.S."/>
            <person name="Lai J."/>
        </authorList>
    </citation>
    <scope>NUCLEOTIDE SEQUENCE [LARGE SCALE GENOMIC DNA]</scope>
    <source>
        <strain evidence="2">cv. Missouri 17</strain>
        <tissue evidence="1">Seedling</tissue>
    </source>
</reference>
<dbReference type="EMBL" id="NCVQ01000006">
    <property type="protein sequence ID" value="PWZ21283.1"/>
    <property type="molecule type" value="Genomic_DNA"/>
</dbReference>
<dbReference type="AlphaFoldDB" id="A0A3L6EL51"/>
<dbReference type="Proteomes" id="UP000251960">
    <property type="component" value="Chromosome 5"/>
</dbReference>
<protein>
    <submittedName>
        <fullName evidence="1">Uncharacterized protein</fullName>
    </submittedName>
</protein>